<evidence type="ECO:0000256" key="1">
    <source>
        <dbReference type="SAM" id="MobiDB-lite"/>
    </source>
</evidence>
<sequence length="229" mass="23465">MRQGLQSPLSGRVSSGFGGGKSRHKNKIIIGAALAGVVPFLVSTFAASVTVGSGALEFGQGSQQAIACDPNVFAAISEEWHSAPTTQDASAGFFRVRGVTVSNLDLTSCRGKKLRVRLISTVGAELPVGPIPEAHVLQISLPNVDAPVTTSDAGALSLAYLTGEGSGVSSPMAASVSLNISGTSIYDGSDLSVTNADVTFYLDSTATLVNLDGQTIGRTTVETVNNPKR</sequence>
<name>A0A6J7PNC8_9ZZZZ</name>
<feature type="region of interest" description="Disordered" evidence="1">
    <location>
        <begin position="1"/>
        <end position="21"/>
    </location>
</feature>
<dbReference type="EMBL" id="CAFBPB010000069">
    <property type="protein sequence ID" value="CAB5004122.1"/>
    <property type="molecule type" value="Genomic_DNA"/>
</dbReference>
<proteinExistence type="predicted"/>
<protein>
    <submittedName>
        <fullName evidence="3">Unannotated protein</fullName>
    </submittedName>
</protein>
<keyword evidence="2" id="KW-1133">Transmembrane helix</keyword>
<accession>A0A6J7PNC8</accession>
<organism evidence="3">
    <name type="scientific">freshwater metagenome</name>
    <dbReference type="NCBI Taxonomy" id="449393"/>
    <lineage>
        <taxon>unclassified sequences</taxon>
        <taxon>metagenomes</taxon>
        <taxon>ecological metagenomes</taxon>
    </lineage>
</organism>
<keyword evidence="2" id="KW-0472">Membrane</keyword>
<dbReference type="AlphaFoldDB" id="A0A6J7PNC8"/>
<evidence type="ECO:0000313" key="3">
    <source>
        <dbReference type="EMBL" id="CAB5004122.1"/>
    </source>
</evidence>
<gene>
    <name evidence="3" type="ORF">UFOPK4049_00647</name>
</gene>
<keyword evidence="2" id="KW-0812">Transmembrane</keyword>
<feature type="transmembrane region" description="Helical" evidence="2">
    <location>
        <begin position="28"/>
        <end position="47"/>
    </location>
</feature>
<evidence type="ECO:0000256" key="2">
    <source>
        <dbReference type="SAM" id="Phobius"/>
    </source>
</evidence>
<feature type="compositionally biased region" description="Polar residues" evidence="1">
    <location>
        <begin position="1"/>
        <end position="13"/>
    </location>
</feature>
<reference evidence="3" key="1">
    <citation type="submission" date="2020-05" db="EMBL/GenBank/DDBJ databases">
        <authorList>
            <person name="Chiriac C."/>
            <person name="Salcher M."/>
            <person name="Ghai R."/>
            <person name="Kavagutti S V."/>
        </authorList>
    </citation>
    <scope>NUCLEOTIDE SEQUENCE</scope>
</reference>